<feature type="region of interest" description="Disordered" evidence="1">
    <location>
        <begin position="1"/>
        <end position="38"/>
    </location>
</feature>
<reference evidence="3 4" key="1">
    <citation type="submission" date="2024-06" db="EMBL/GenBank/DDBJ databases">
        <title>Complete genome of Phlyctema vagabunda strain 19-DSS-EL-015.</title>
        <authorList>
            <person name="Fiorenzani C."/>
        </authorList>
    </citation>
    <scope>NUCLEOTIDE SEQUENCE [LARGE SCALE GENOMIC DNA]</scope>
    <source>
        <strain evidence="3 4">19-DSS-EL-015</strain>
    </source>
</reference>
<proteinExistence type="predicted"/>
<evidence type="ECO:0000256" key="1">
    <source>
        <dbReference type="SAM" id="MobiDB-lite"/>
    </source>
</evidence>
<gene>
    <name evidence="3" type="ORF">PVAG01_02545</name>
</gene>
<dbReference type="PANTHER" id="PTHR35910">
    <property type="entry name" value="2EXR DOMAIN-CONTAINING PROTEIN"/>
    <property type="match status" value="1"/>
</dbReference>
<protein>
    <recommendedName>
        <fullName evidence="2">2EXR domain-containing protein</fullName>
    </recommendedName>
</protein>
<evidence type="ECO:0000313" key="4">
    <source>
        <dbReference type="Proteomes" id="UP001629113"/>
    </source>
</evidence>
<sequence>MPLTHDHTSSMAVSDHSPTPSPNSRLSAEGSGPLSVPALQNPQSVVEIGDASDITDIKLRFSVTKLMNFYPEAGIKTCYVSLVASNGIFEAASESLSFLFGASGSLSKSFNLTEDGTPDDPFGFARRPTSGIHCAQTAIDQGRAQFTAQAVLEKAFSKDGTTEQEDGFKRFGEKSNPFPYIKDACRLTTNDVVYSPAYSFEPGTEGTLALQNITSSHPYAEFSTEELRLGEYSRYFRKAPHRFTLFPKLPPEVRAMIWEAALPGPRVIELRYSRGPVERLWSVAKAPTILHVNFEARKVAKERYPLSFGTDDCLPTTRFNFERDTIFFCIEGDDYDEEPVRMRRADSFLNVGIERDLMHSADMARIRSVAIDRDLLRQLGYTIDTNGATNLRTISAFKNLENLTIVDSKVTGGWKEPSIWCDWTCECYKTKGGPCGRDICCERCRTTLYVKDRNDQAVFLEEFEPAKEEIQADAERWLKVTKEHDAAFTIPTIAFMTKSATKEFLHKGVNKIDADDYGWKKFREPMPEVPSYFR</sequence>
<dbReference type="Pfam" id="PF20150">
    <property type="entry name" value="2EXR"/>
    <property type="match status" value="1"/>
</dbReference>
<evidence type="ECO:0000259" key="2">
    <source>
        <dbReference type="Pfam" id="PF20150"/>
    </source>
</evidence>
<dbReference type="PANTHER" id="PTHR35910:SF6">
    <property type="entry name" value="2EXR DOMAIN-CONTAINING PROTEIN"/>
    <property type="match status" value="1"/>
</dbReference>
<name>A0ABR4PR55_9HELO</name>
<dbReference type="EMBL" id="JBFCZG010000002">
    <property type="protein sequence ID" value="KAL3425754.1"/>
    <property type="molecule type" value="Genomic_DNA"/>
</dbReference>
<feature type="domain" description="2EXR" evidence="2">
    <location>
        <begin position="243"/>
        <end position="326"/>
    </location>
</feature>
<evidence type="ECO:0000313" key="3">
    <source>
        <dbReference type="EMBL" id="KAL3425754.1"/>
    </source>
</evidence>
<dbReference type="Proteomes" id="UP001629113">
    <property type="component" value="Unassembled WGS sequence"/>
</dbReference>
<keyword evidence="4" id="KW-1185">Reference proteome</keyword>
<dbReference type="InterPro" id="IPR045518">
    <property type="entry name" value="2EXR"/>
</dbReference>
<feature type="compositionally biased region" description="Polar residues" evidence="1">
    <location>
        <begin position="9"/>
        <end position="26"/>
    </location>
</feature>
<comment type="caution">
    <text evidence="3">The sequence shown here is derived from an EMBL/GenBank/DDBJ whole genome shotgun (WGS) entry which is preliminary data.</text>
</comment>
<organism evidence="3 4">
    <name type="scientific">Phlyctema vagabunda</name>
    <dbReference type="NCBI Taxonomy" id="108571"/>
    <lineage>
        <taxon>Eukaryota</taxon>
        <taxon>Fungi</taxon>
        <taxon>Dikarya</taxon>
        <taxon>Ascomycota</taxon>
        <taxon>Pezizomycotina</taxon>
        <taxon>Leotiomycetes</taxon>
        <taxon>Helotiales</taxon>
        <taxon>Dermateaceae</taxon>
        <taxon>Phlyctema</taxon>
    </lineage>
</organism>
<accession>A0ABR4PR55</accession>